<reference evidence="1 2" key="1">
    <citation type="journal article" date="2012" name="Proc. Natl. Acad. Sci. U.S.A.">
        <title>Genome streamlining and chemical defense in a coral reef symbiosis.</title>
        <authorList>
            <person name="Kwan J.C."/>
            <person name="Donia M.S."/>
            <person name="Han A.W."/>
            <person name="Hirose E."/>
            <person name="Haygood M.G."/>
            <person name="Schmidt E.W."/>
        </authorList>
    </citation>
    <scope>NUCLEOTIDE SEQUENCE [LARGE SCALE GENOMIC DNA]</scope>
    <source>
        <strain evidence="1 2">L2</strain>
    </source>
</reference>
<evidence type="ECO:0000313" key="1">
    <source>
        <dbReference type="EMBL" id="AFX98986.1"/>
    </source>
</evidence>
<dbReference type="AlphaFoldDB" id="K7ZCY0"/>
<dbReference type="HOGENOM" id="CLU_3197399_0_0_5"/>
<name>K7ZCY0_9PROT</name>
<protein>
    <submittedName>
        <fullName evidence="1">Uncharacterized protein</fullName>
    </submittedName>
</protein>
<keyword evidence="2" id="KW-1185">Reference proteome</keyword>
<dbReference type="Proteomes" id="UP000010077">
    <property type="component" value="Chromosome"/>
</dbReference>
<accession>K7ZCY0</accession>
<gene>
    <name evidence="1" type="ORF">A1OE_801</name>
</gene>
<sequence length="45" mass="5095">MLAIFSARKFPTKFYISCQEVNQTIERSNILLFDAGASSNKVLLE</sequence>
<proteinExistence type="predicted"/>
<dbReference type="STRING" id="1193729.A1OE_801"/>
<organism evidence="1 2">
    <name type="scientific">Candidatus Endolissoclinum faulkneri L2</name>
    <dbReference type="NCBI Taxonomy" id="1193729"/>
    <lineage>
        <taxon>Bacteria</taxon>
        <taxon>Pseudomonadati</taxon>
        <taxon>Pseudomonadota</taxon>
        <taxon>Alphaproteobacteria</taxon>
        <taxon>Rhodospirillales</taxon>
        <taxon>Rhodospirillaceae</taxon>
        <taxon>Candidatus Endolissoclinum</taxon>
    </lineage>
</organism>
<dbReference type="KEGG" id="thal:A1OE_801"/>
<dbReference type="EMBL" id="CP003539">
    <property type="protein sequence ID" value="AFX98986.1"/>
    <property type="molecule type" value="Genomic_DNA"/>
</dbReference>
<evidence type="ECO:0000313" key="2">
    <source>
        <dbReference type="Proteomes" id="UP000010077"/>
    </source>
</evidence>